<dbReference type="PANTHER" id="PTHR48090:SF7">
    <property type="entry name" value="RFBJ PROTEIN"/>
    <property type="match status" value="1"/>
</dbReference>
<keyword evidence="2" id="KW-0808">Transferase</keyword>
<dbReference type="Proteomes" id="UP000001880">
    <property type="component" value="Chromosome"/>
</dbReference>
<dbReference type="SUPFAM" id="SSF53448">
    <property type="entry name" value="Nucleotide-diphospho-sugar transferases"/>
    <property type="match status" value="1"/>
</dbReference>
<dbReference type="STRING" id="502025.Hoch_3686"/>
<organism evidence="2 3">
    <name type="scientific">Haliangium ochraceum (strain DSM 14365 / JCM 11303 / SMP-2)</name>
    <dbReference type="NCBI Taxonomy" id="502025"/>
    <lineage>
        <taxon>Bacteria</taxon>
        <taxon>Pseudomonadati</taxon>
        <taxon>Myxococcota</taxon>
        <taxon>Polyangia</taxon>
        <taxon>Haliangiales</taxon>
        <taxon>Kofleriaceae</taxon>
        <taxon>Haliangium</taxon>
    </lineage>
</organism>
<accession>D0LXE5</accession>
<dbReference type="Pfam" id="PF00535">
    <property type="entry name" value="Glycos_transf_2"/>
    <property type="match status" value="1"/>
</dbReference>
<evidence type="ECO:0000313" key="2">
    <source>
        <dbReference type="EMBL" id="ACY16187.1"/>
    </source>
</evidence>
<dbReference type="HOGENOM" id="CLU_033536_7_1_7"/>
<proteinExistence type="predicted"/>
<dbReference type="Gene3D" id="3.90.550.10">
    <property type="entry name" value="Spore Coat Polysaccharide Biosynthesis Protein SpsA, Chain A"/>
    <property type="match status" value="1"/>
</dbReference>
<dbReference type="eggNOG" id="COG1215">
    <property type="taxonomic scope" value="Bacteria"/>
</dbReference>
<dbReference type="GO" id="GO:0016740">
    <property type="term" value="F:transferase activity"/>
    <property type="evidence" value="ECO:0007669"/>
    <property type="project" value="UniProtKB-KW"/>
</dbReference>
<sequence>MLLSVLIPAYQEEESIAEVLRRVLAIDTAALGFDKQVIVCDDGSRDRTAEIVAEIAAADPRVRLVRHPENRGKGAAIRSALAEAQGDYSLIQDADLEYEVSDYPAILRPLGDGADVVYGSRFLTRSRPTGMRLPNFVANRILTTTANLLFGLSITDEATCFKAFRTELLRDLALACEGFEFCPEVTAKLGNRNIDIVEVPIAYTARDVAAGKKVRWTDGFEAMWVLVKHRIKRD</sequence>
<protein>
    <submittedName>
        <fullName evidence="2">Glycosyl transferase family 2</fullName>
    </submittedName>
</protein>
<feature type="domain" description="Glycosyltransferase 2-like" evidence="1">
    <location>
        <begin position="4"/>
        <end position="172"/>
    </location>
</feature>
<dbReference type="RefSeq" id="WP_012828786.1">
    <property type="nucleotide sequence ID" value="NC_013440.1"/>
</dbReference>
<evidence type="ECO:0000259" key="1">
    <source>
        <dbReference type="Pfam" id="PF00535"/>
    </source>
</evidence>
<keyword evidence="3" id="KW-1185">Reference proteome</keyword>
<dbReference type="EMBL" id="CP001804">
    <property type="protein sequence ID" value="ACY16187.1"/>
    <property type="molecule type" value="Genomic_DNA"/>
</dbReference>
<gene>
    <name evidence="2" type="ordered locus">Hoch_3686</name>
</gene>
<dbReference type="CDD" id="cd04179">
    <property type="entry name" value="DPM_DPG-synthase_like"/>
    <property type="match status" value="1"/>
</dbReference>
<dbReference type="CAZy" id="GT2">
    <property type="family name" value="Glycosyltransferase Family 2"/>
</dbReference>
<dbReference type="InterPro" id="IPR001173">
    <property type="entry name" value="Glyco_trans_2-like"/>
</dbReference>
<dbReference type="AlphaFoldDB" id="D0LXE5"/>
<evidence type="ECO:0000313" key="3">
    <source>
        <dbReference type="Proteomes" id="UP000001880"/>
    </source>
</evidence>
<dbReference type="PANTHER" id="PTHR48090">
    <property type="entry name" value="UNDECAPRENYL-PHOSPHATE 4-DEOXY-4-FORMAMIDO-L-ARABINOSE TRANSFERASE-RELATED"/>
    <property type="match status" value="1"/>
</dbReference>
<dbReference type="KEGG" id="hoh:Hoch_3686"/>
<reference evidence="2 3" key="1">
    <citation type="journal article" date="2010" name="Stand. Genomic Sci.">
        <title>Complete genome sequence of Haliangium ochraceum type strain (SMP-2).</title>
        <authorList>
            <consortium name="US DOE Joint Genome Institute (JGI-PGF)"/>
            <person name="Ivanova N."/>
            <person name="Daum C."/>
            <person name="Lang E."/>
            <person name="Abt B."/>
            <person name="Kopitz M."/>
            <person name="Saunders E."/>
            <person name="Lapidus A."/>
            <person name="Lucas S."/>
            <person name="Glavina Del Rio T."/>
            <person name="Nolan M."/>
            <person name="Tice H."/>
            <person name="Copeland A."/>
            <person name="Cheng J.F."/>
            <person name="Chen F."/>
            <person name="Bruce D."/>
            <person name="Goodwin L."/>
            <person name="Pitluck S."/>
            <person name="Mavromatis K."/>
            <person name="Pati A."/>
            <person name="Mikhailova N."/>
            <person name="Chen A."/>
            <person name="Palaniappan K."/>
            <person name="Land M."/>
            <person name="Hauser L."/>
            <person name="Chang Y.J."/>
            <person name="Jeffries C.D."/>
            <person name="Detter J.C."/>
            <person name="Brettin T."/>
            <person name="Rohde M."/>
            <person name="Goker M."/>
            <person name="Bristow J."/>
            <person name="Markowitz V."/>
            <person name="Eisen J.A."/>
            <person name="Hugenholtz P."/>
            <person name="Kyrpides N.C."/>
            <person name="Klenk H.P."/>
        </authorList>
    </citation>
    <scope>NUCLEOTIDE SEQUENCE [LARGE SCALE GENOMIC DNA]</scope>
    <source>
        <strain evidence="3">DSM 14365 / CIP 107738 / JCM 11303 / AJ 13395 / SMP-2</strain>
    </source>
</reference>
<name>D0LXE5_HALO1</name>
<dbReference type="InterPro" id="IPR029044">
    <property type="entry name" value="Nucleotide-diphossugar_trans"/>
</dbReference>
<dbReference type="InterPro" id="IPR050256">
    <property type="entry name" value="Glycosyltransferase_2"/>
</dbReference>
<dbReference type="OrthoDB" id="9810303at2"/>